<evidence type="ECO:0000256" key="1">
    <source>
        <dbReference type="SAM" id="MobiDB-lite"/>
    </source>
</evidence>
<organism evidence="2 3">
    <name type="scientific">Aspergillus homomorphus (strain CBS 101889)</name>
    <dbReference type="NCBI Taxonomy" id="1450537"/>
    <lineage>
        <taxon>Eukaryota</taxon>
        <taxon>Fungi</taxon>
        <taxon>Dikarya</taxon>
        <taxon>Ascomycota</taxon>
        <taxon>Pezizomycotina</taxon>
        <taxon>Eurotiomycetes</taxon>
        <taxon>Eurotiomycetidae</taxon>
        <taxon>Eurotiales</taxon>
        <taxon>Aspergillaceae</taxon>
        <taxon>Aspergillus</taxon>
        <taxon>Aspergillus subgen. Circumdati</taxon>
    </lineage>
</organism>
<proteinExistence type="predicted"/>
<reference evidence="2 3" key="1">
    <citation type="submission" date="2018-02" db="EMBL/GenBank/DDBJ databases">
        <title>The genomes of Aspergillus section Nigri reveals drivers in fungal speciation.</title>
        <authorList>
            <consortium name="DOE Joint Genome Institute"/>
            <person name="Vesth T.C."/>
            <person name="Nybo J."/>
            <person name="Theobald S."/>
            <person name="Brandl J."/>
            <person name="Frisvad J.C."/>
            <person name="Nielsen K.F."/>
            <person name="Lyhne E.K."/>
            <person name="Kogle M.E."/>
            <person name="Kuo A."/>
            <person name="Riley R."/>
            <person name="Clum A."/>
            <person name="Nolan M."/>
            <person name="Lipzen A."/>
            <person name="Salamov A."/>
            <person name="Henrissat B."/>
            <person name="Wiebenga A."/>
            <person name="De vries R.P."/>
            <person name="Grigoriev I.V."/>
            <person name="Mortensen U.H."/>
            <person name="Andersen M.R."/>
            <person name="Baker S.E."/>
        </authorList>
    </citation>
    <scope>NUCLEOTIDE SEQUENCE [LARGE SCALE GENOMIC DNA]</scope>
    <source>
        <strain evidence="2 3">CBS 101889</strain>
    </source>
</reference>
<dbReference type="VEuPathDB" id="FungiDB:BO97DRAFT_164623"/>
<feature type="region of interest" description="Disordered" evidence="1">
    <location>
        <begin position="1"/>
        <end position="115"/>
    </location>
</feature>
<keyword evidence="3" id="KW-1185">Reference proteome</keyword>
<evidence type="ECO:0000313" key="2">
    <source>
        <dbReference type="EMBL" id="RAL09485.1"/>
    </source>
</evidence>
<feature type="compositionally biased region" description="Basic residues" evidence="1">
    <location>
        <begin position="54"/>
        <end position="63"/>
    </location>
</feature>
<accession>A0A395HQC5</accession>
<gene>
    <name evidence="2" type="ORF">BO97DRAFT_164623</name>
</gene>
<sequence length="183" mass="21136">MTDKLVKSRHVKQCAHATQTKQESRKSKSQYQHTTQLCSRKLPQKEKRSWNETRKKKKSKVKSSFHSPCANKILKMQVRRRSSSKQGVERHHNARSKVNMTNGADAKRIKSLSPDRGNLIDRRAYVGCRMQKGSRSPVVVSYRGTERVKGSNIVPREAPQRKKGSLPDECYRMPINKNYSGEW</sequence>
<dbReference type="RefSeq" id="XP_025548639.1">
    <property type="nucleotide sequence ID" value="XM_025690247.1"/>
</dbReference>
<name>A0A395HQC5_ASPHC</name>
<evidence type="ECO:0000313" key="3">
    <source>
        <dbReference type="Proteomes" id="UP000248961"/>
    </source>
</evidence>
<dbReference type="GeneID" id="37194536"/>
<dbReference type="EMBL" id="KZ824303">
    <property type="protein sequence ID" value="RAL09485.1"/>
    <property type="molecule type" value="Genomic_DNA"/>
</dbReference>
<feature type="compositionally biased region" description="Basic and acidic residues" evidence="1">
    <location>
        <begin position="43"/>
        <end position="53"/>
    </location>
</feature>
<protein>
    <submittedName>
        <fullName evidence="2">Uncharacterized protein</fullName>
    </submittedName>
</protein>
<dbReference type="Proteomes" id="UP000248961">
    <property type="component" value="Unassembled WGS sequence"/>
</dbReference>
<feature type="compositionally biased region" description="Polar residues" evidence="1">
    <location>
        <begin position="29"/>
        <end position="38"/>
    </location>
</feature>
<dbReference type="AlphaFoldDB" id="A0A395HQC5"/>